<proteinExistence type="predicted"/>
<evidence type="ECO:0000313" key="2">
    <source>
        <dbReference type="Proteomes" id="UP000008065"/>
    </source>
</evidence>
<gene>
    <name evidence="1" type="ORF">NEUTE1DRAFT_149149</name>
</gene>
<dbReference type="EMBL" id="GL891381">
    <property type="protein sequence ID" value="EGO53828.1"/>
    <property type="molecule type" value="Genomic_DNA"/>
</dbReference>
<dbReference type="AlphaFoldDB" id="F8MXZ5"/>
<dbReference type="KEGG" id="nte:NEUTE1DRAFT149149"/>
<keyword evidence="2" id="KW-1185">Reference proteome</keyword>
<accession>F8MXZ5</accession>
<evidence type="ECO:0000313" key="1">
    <source>
        <dbReference type="EMBL" id="EGO53828.1"/>
    </source>
</evidence>
<dbReference type="HOGENOM" id="CLU_2979666_0_0_1"/>
<organism evidence="1 2">
    <name type="scientific">Neurospora tetrasperma (strain FGSC 2508 / ATCC MYA-4615 / P0657)</name>
    <dbReference type="NCBI Taxonomy" id="510951"/>
    <lineage>
        <taxon>Eukaryota</taxon>
        <taxon>Fungi</taxon>
        <taxon>Dikarya</taxon>
        <taxon>Ascomycota</taxon>
        <taxon>Pezizomycotina</taxon>
        <taxon>Sordariomycetes</taxon>
        <taxon>Sordariomycetidae</taxon>
        <taxon>Sordariales</taxon>
        <taxon>Sordariaceae</taxon>
        <taxon>Neurospora</taxon>
    </lineage>
</organism>
<dbReference type="VEuPathDB" id="FungiDB:NEUTE1DRAFT_149149"/>
<protein>
    <submittedName>
        <fullName evidence="1">Uncharacterized protein</fullName>
    </submittedName>
</protein>
<reference evidence="2" key="1">
    <citation type="journal article" date="2011" name="Genetics">
        <title>Massive changes in genome architecture accompany the transition to self-fertility in the filamentous fungus Neurospora tetrasperma.</title>
        <authorList>
            <person name="Ellison C.E."/>
            <person name="Stajich J.E."/>
            <person name="Jacobson D.J."/>
            <person name="Natvig D.O."/>
            <person name="Lapidus A."/>
            <person name="Foster B."/>
            <person name="Aerts A."/>
            <person name="Riley R."/>
            <person name="Lindquist E.A."/>
            <person name="Grigoriev I.V."/>
            <person name="Taylor J.W."/>
        </authorList>
    </citation>
    <scope>NUCLEOTIDE SEQUENCE [LARGE SCALE GENOMIC DNA]</scope>
    <source>
        <strain evidence="2">FGSC 2508 / P0657</strain>
    </source>
</reference>
<dbReference type="GeneID" id="20827064"/>
<sequence>MEGGRAFAGTKTQPNKGALFMDHNEATTWIRRKPSDLANQACQGHFSGLVFPQALTAR</sequence>
<dbReference type="RefSeq" id="XP_009854897.1">
    <property type="nucleotide sequence ID" value="XM_009856595.1"/>
</dbReference>
<name>F8MXZ5_NEUT8</name>
<dbReference type="Proteomes" id="UP000008065">
    <property type="component" value="Unassembled WGS sequence"/>
</dbReference>